<reference evidence="9 10" key="1">
    <citation type="submission" date="2024-08" db="EMBL/GenBank/DDBJ databases">
        <title>Insights into the chromosomal genome structure of Flemingia macrophylla.</title>
        <authorList>
            <person name="Ding Y."/>
            <person name="Zhao Y."/>
            <person name="Bi W."/>
            <person name="Wu M."/>
            <person name="Zhao G."/>
            <person name="Gong Y."/>
            <person name="Li W."/>
            <person name="Zhang P."/>
        </authorList>
    </citation>
    <scope>NUCLEOTIDE SEQUENCE [LARGE SCALE GENOMIC DNA]</scope>
    <source>
        <strain evidence="9">DYQJB</strain>
        <tissue evidence="9">Leaf</tissue>
    </source>
</reference>
<dbReference type="InterPro" id="IPR004326">
    <property type="entry name" value="Mlo"/>
</dbReference>
<gene>
    <name evidence="9" type="ORF">Fmac_015506</name>
</gene>
<evidence type="ECO:0000313" key="10">
    <source>
        <dbReference type="Proteomes" id="UP001603857"/>
    </source>
</evidence>
<dbReference type="Pfam" id="PF03094">
    <property type="entry name" value="Mlo"/>
    <property type="match status" value="1"/>
</dbReference>
<dbReference type="GO" id="GO:0016020">
    <property type="term" value="C:membrane"/>
    <property type="evidence" value="ECO:0007669"/>
    <property type="project" value="UniProtKB-SubCell"/>
</dbReference>
<evidence type="ECO:0000256" key="8">
    <source>
        <dbReference type="SAM" id="MobiDB-lite"/>
    </source>
</evidence>
<dbReference type="AlphaFoldDB" id="A0ABD1MFN5"/>
<accession>A0ABD1MFN5</accession>
<evidence type="ECO:0000256" key="1">
    <source>
        <dbReference type="ARBA" id="ARBA00004141"/>
    </source>
</evidence>
<evidence type="ECO:0000256" key="3">
    <source>
        <dbReference type="ARBA" id="ARBA00022692"/>
    </source>
</evidence>
<keyword evidence="3" id="KW-0812">Transmembrane</keyword>
<evidence type="ECO:0000256" key="2">
    <source>
        <dbReference type="ARBA" id="ARBA00006574"/>
    </source>
</evidence>
<evidence type="ECO:0000313" key="9">
    <source>
        <dbReference type="EMBL" id="KAL2334293.1"/>
    </source>
</evidence>
<keyword evidence="4" id="KW-0611">Plant defense</keyword>
<comment type="similarity">
    <text evidence="2">Belongs to the MLO family.</text>
</comment>
<comment type="subcellular location">
    <subcellularLocation>
        <location evidence="1">Membrane</location>
        <topology evidence="1">Multi-pass membrane protein</topology>
    </subcellularLocation>
</comment>
<keyword evidence="7" id="KW-0568">Pathogenesis-related protein</keyword>
<dbReference type="Proteomes" id="UP001603857">
    <property type="component" value="Unassembled WGS sequence"/>
</dbReference>
<proteinExistence type="inferred from homology"/>
<sequence>MGLRNQDRGEVVKGAPVVEPGDDLFWFKRPRSLLFIIHLVLFQMGSTMKPAIFNDRVAAALKKWHRSAKKHVKDSKNSKANSTTAFSSRSSTPTFDISPVHLLHRHLAGRSDSPQTSPRTSNYENEKCDFESEPSTSAHPGTDETQIQVLEPPSTTELLISTEHEVHISSLDISFNTIRD</sequence>
<dbReference type="GO" id="GO:0006952">
    <property type="term" value="P:defense response"/>
    <property type="evidence" value="ECO:0007669"/>
    <property type="project" value="UniProtKB-KW"/>
</dbReference>
<feature type="compositionally biased region" description="Polar residues" evidence="8">
    <location>
        <begin position="78"/>
        <end position="93"/>
    </location>
</feature>
<evidence type="ECO:0000256" key="6">
    <source>
        <dbReference type="ARBA" id="ARBA00023136"/>
    </source>
</evidence>
<evidence type="ECO:0008006" key="11">
    <source>
        <dbReference type="Google" id="ProtNLM"/>
    </source>
</evidence>
<organism evidence="9 10">
    <name type="scientific">Flemingia macrophylla</name>
    <dbReference type="NCBI Taxonomy" id="520843"/>
    <lineage>
        <taxon>Eukaryota</taxon>
        <taxon>Viridiplantae</taxon>
        <taxon>Streptophyta</taxon>
        <taxon>Embryophyta</taxon>
        <taxon>Tracheophyta</taxon>
        <taxon>Spermatophyta</taxon>
        <taxon>Magnoliopsida</taxon>
        <taxon>eudicotyledons</taxon>
        <taxon>Gunneridae</taxon>
        <taxon>Pentapetalae</taxon>
        <taxon>rosids</taxon>
        <taxon>fabids</taxon>
        <taxon>Fabales</taxon>
        <taxon>Fabaceae</taxon>
        <taxon>Papilionoideae</taxon>
        <taxon>50 kb inversion clade</taxon>
        <taxon>NPAAA clade</taxon>
        <taxon>indigoferoid/millettioid clade</taxon>
        <taxon>Phaseoleae</taxon>
        <taxon>Flemingia</taxon>
    </lineage>
</organism>
<comment type="caution">
    <text evidence="9">The sequence shown here is derived from an EMBL/GenBank/DDBJ whole genome shotgun (WGS) entry which is preliminary data.</text>
</comment>
<evidence type="ECO:0000256" key="7">
    <source>
        <dbReference type="ARBA" id="ARBA00023265"/>
    </source>
</evidence>
<keyword evidence="10" id="KW-1185">Reference proteome</keyword>
<dbReference type="PANTHER" id="PTHR31942:SF84">
    <property type="entry name" value="MLO-LIKE PROTEIN 12"/>
    <property type="match status" value="1"/>
</dbReference>
<feature type="region of interest" description="Disordered" evidence="8">
    <location>
        <begin position="68"/>
        <end position="93"/>
    </location>
</feature>
<keyword evidence="6" id="KW-0472">Membrane</keyword>
<feature type="compositionally biased region" description="Polar residues" evidence="8">
    <location>
        <begin position="112"/>
        <end position="123"/>
    </location>
</feature>
<evidence type="ECO:0000256" key="4">
    <source>
        <dbReference type="ARBA" id="ARBA00022821"/>
    </source>
</evidence>
<dbReference type="EMBL" id="JBGMDY010000005">
    <property type="protein sequence ID" value="KAL2334293.1"/>
    <property type="molecule type" value="Genomic_DNA"/>
</dbReference>
<keyword evidence="5" id="KW-1133">Transmembrane helix</keyword>
<dbReference type="PANTHER" id="PTHR31942">
    <property type="entry name" value="MLO-LIKE PROTEIN 1"/>
    <property type="match status" value="1"/>
</dbReference>
<name>A0ABD1MFN5_9FABA</name>
<protein>
    <recommendedName>
        <fullName evidence="11">MLO-like protein</fullName>
    </recommendedName>
</protein>
<feature type="region of interest" description="Disordered" evidence="8">
    <location>
        <begin position="108"/>
        <end position="146"/>
    </location>
</feature>
<evidence type="ECO:0000256" key="5">
    <source>
        <dbReference type="ARBA" id="ARBA00022989"/>
    </source>
</evidence>
<feature type="compositionally biased region" description="Polar residues" evidence="8">
    <location>
        <begin position="133"/>
        <end position="146"/>
    </location>
</feature>